<proteinExistence type="inferred from homology"/>
<organism evidence="7 8">
    <name type="scientific">Sesamum alatum</name>
    <dbReference type="NCBI Taxonomy" id="300844"/>
    <lineage>
        <taxon>Eukaryota</taxon>
        <taxon>Viridiplantae</taxon>
        <taxon>Streptophyta</taxon>
        <taxon>Embryophyta</taxon>
        <taxon>Tracheophyta</taxon>
        <taxon>Spermatophyta</taxon>
        <taxon>Magnoliopsida</taxon>
        <taxon>eudicotyledons</taxon>
        <taxon>Gunneridae</taxon>
        <taxon>Pentapetalae</taxon>
        <taxon>asterids</taxon>
        <taxon>lamiids</taxon>
        <taxon>Lamiales</taxon>
        <taxon>Pedaliaceae</taxon>
        <taxon>Sesamum</taxon>
    </lineage>
</organism>
<gene>
    <name evidence="7" type="ORF">Salat_2594600</name>
</gene>
<keyword evidence="3" id="KW-0812">Transmembrane</keyword>
<comment type="caution">
    <text evidence="7">The sequence shown here is derived from an EMBL/GenBank/DDBJ whole genome shotgun (WGS) entry which is preliminary data.</text>
</comment>
<evidence type="ECO:0000256" key="3">
    <source>
        <dbReference type="ARBA" id="ARBA00022692"/>
    </source>
</evidence>
<dbReference type="PANTHER" id="PTHR48085:SF5">
    <property type="entry name" value="CADMIUM_ZINC-TRANSPORTING ATPASE HMA4-RELATED"/>
    <property type="match status" value="1"/>
</dbReference>
<evidence type="ECO:0000256" key="2">
    <source>
        <dbReference type="ARBA" id="ARBA00006024"/>
    </source>
</evidence>
<dbReference type="Pfam" id="PF00122">
    <property type="entry name" value="E1-E2_ATPase"/>
    <property type="match status" value="1"/>
</dbReference>
<dbReference type="SUPFAM" id="SSF81660">
    <property type="entry name" value="Metal cation-transporting ATPase, ATP-binding domain N"/>
    <property type="match status" value="1"/>
</dbReference>
<accession>A0AAE2CAE9</accession>
<evidence type="ECO:0000259" key="6">
    <source>
        <dbReference type="Pfam" id="PF00122"/>
    </source>
</evidence>
<dbReference type="InterPro" id="IPR059000">
    <property type="entry name" value="ATPase_P-type_domA"/>
</dbReference>
<dbReference type="FunFam" id="2.70.150.10:FF:000002">
    <property type="entry name" value="Copper-transporting ATPase 1, putative"/>
    <property type="match status" value="1"/>
</dbReference>
<keyword evidence="5" id="KW-0472">Membrane</keyword>
<feature type="domain" description="P-type ATPase A" evidence="6">
    <location>
        <begin position="16"/>
        <end position="102"/>
    </location>
</feature>
<evidence type="ECO:0000256" key="4">
    <source>
        <dbReference type="ARBA" id="ARBA00022989"/>
    </source>
</evidence>
<name>A0AAE2CAE9_9LAMI</name>
<dbReference type="Gene3D" id="3.40.1110.10">
    <property type="entry name" value="Calcium-transporting ATPase, cytoplasmic domain N"/>
    <property type="match status" value="1"/>
</dbReference>
<comment type="similarity">
    <text evidence="2">Belongs to the cation transport ATPase (P-type) (TC 3.A.3) family. Type IB subfamily.</text>
</comment>
<dbReference type="GO" id="GO:0016020">
    <property type="term" value="C:membrane"/>
    <property type="evidence" value="ECO:0007669"/>
    <property type="project" value="UniProtKB-SubCell"/>
</dbReference>
<evidence type="ECO:0000256" key="5">
    <source>
        <dbReference type="ARBA" id="ARBA00023136"/>
    </source>
</evidence>
<keyword evidence="8" id="KW-1185">Reference proteome</keyword>
<sequence>MSSSVNVVPQRAVLAEEINGEDDKLNTILAVKAGEVIPIDGVVVEGTCEVDEKFLTGESFPVAEEKDSIVWASTINLNGYVTVKTTAVAEDSVVARMAKLVEDAQHKKSSILKLLLYELNISGNISRNSSIESKSSHPMAAALVDFARVQGIEPKPEEVENFQIFPGEGICERIEDNDAYVGNWKVGSRAGCTAGEGL</sequence>
<reference evidence="7" key="1">
    <citation type="submission" date="2020-06" db="EMBL/GenBank/DDBJ databases">
        <authorList>
            <person name="Li T."/>
            <person name="Hu X."/>
            <person name="Zhang T."/>
            <person name="Song X."/>
            <person name="Zhang H."/>
            <person name="Dai N."/>
            <person name="Sheng W."/>
            <person name="Hou X."/>
            <person name="Wei L."/>
        </authorList>
    </citation>
    <scope>NUCLEOTIDE SEQUENCE</scope>
    <source>
        <strain evidence="7">3651</strain>
        <tissue evidence="7">Leaf</tissue>
    </source>
</reference>
<evidence type="ECO:0000313" key="7">
    <source>
        <dbReference type="EMBL" id="KAK4414876.1"/>
    </source>
</evidence>
<dbReference type="GO" id="GO:0022857">
    <property type="term" value="F:transmembrane transporter activity"/>
    <property type="evidence" value="ECO:0007669"/>
    <property type="project" value="TreeGrafter"/>
</dbReference>
<dbReference type="AlphaFoldDB" id="A0AAE2CAE9"/>
<comment type="subcellular location">
    <subcellularLocation>
        <location evidence="1">Membrane</location>
    </subcellularLocation>
</comment>
<dbReference type="Proteomes" id="UP001293254">
    <property type="component" value="Unassembled WGS sequence"/>
</dbReference>
<protein>
    <submittedName>
        <fullName evidence="7">Cadmium/zinc-transporting ATPase HMA2</fullName>
    </submittedName>
</protein>
<dbReference type="SUPFAM" id="SSF81653">
    <property type="entry name" value="Calcium ATPase, transduction domain A"/>
    <property type="match status" value="1"/>
</dbReference>
<keyword evidence="4" id="KW-1133">Transmembrane helix</keyword>
<dbReference type="GO" id="GO:0000166">
    <property type="term" value="F:nucleotide binding"/>
    <property type="evidence" value="ECO:0007669"/>
    <property type="project" value="InterPro"/>
</dbReference>
<reference evidence="7" key="2">
    <citation type="journal article" date="2024" name="Plant">
        <title>Genomic evolution and insights into agronomic trait innovations of Sesamum species.</title>
        <authorList>
            <person name="Miao H."/>
            <person name="Wang L."/>
            <person name="Qu L."/>
            <person name="Liu H."/>
            <person name="Sun Y."/>
            <person name="Le M."/>
            <person name="Wang Q."/>
            <person name="Wei S."/>
            <person name="Zheng Y."/>
            <person name="Lin W."/>
            <person name="Duan Y."/>
            <person name="Cao H."/>
            <person name="Xiong S."/>
            <person name="Wang X."/>
            <person name="Wei L."/>
            <person name="Li C."/>
            <person name="Ma Q."/>
            <person name="Ju M."/>
            <person name="Zhao R."/>
            <person name="Li G."/>
            <person name="Mu C."/>
            <person name="Tian Q."/>
            <person name="Mei H."/>
            <person name="Zhang T."/>
            <person name="Gao T."/>
            <person name="Zhang H."/>
        </authorList>
    </citation>
    <scope>NUCLEOTIDE SEQUENCE</scope>
    <source>
        <strain evidence="7">3651</strain>
    </source>
</reference>
<evidence type="ECO:0000313" key="8">
    <source>
        <dbReference type="Proteomes" id="UP001293254"/>
    </source>
</evidence>
<dbReference type="EMBL" id="JACGWO010000011">
    <property type="protein sequence ID" value="KAK4414876.1"/>
    <property type="molecule type" value="Genomic_DNA"/>
</dbReference>
<dbReference type="InterPro" id="IPR051014">
    <property type="entry name" value="Cation_Transport_ATPase_IB"/>
</dbReference>
<dbReference type="Gene3D" id="2.70.150.10">
    <property type="entry name" value="Calcium-transporting ATPase, cytoplasmic transduction domain A"/>
    <property type="match status" value="1"/>
</dbReference>
<dbReference type="InterPro" id="IPR008250">
    <property type="entry name" value="ATPase_P-typ_transduc_dom_A_sf"/>
</dbReference>
<evidence type="ECO:0000256" key="1">
    <source>
        <dbReference type="ARBA" id="ARBA00004370"/>
    </source>
</evidence>
<dbReference type="PANTHER" id="PTHR48085">
    <property type="entry name" value="CADMIUM/ZINC-TRANSPORTING ATPASE HMA2-RELATED"/>
    <property type="match status" value="1"/>
</dbReference>
<dbReference type="InterPro" id="IPR023299">
    <property type="entry name" value="ATPase_P-typ_cyto_dom_N"/>
</dbReference>